<evidence type="ECO:0000313" key="10">
    <source>
        <dbReference type="Proteomes" id="UP000244892"/>
    </source>
</evidence>
<dbReference type="GO" id="GO:0046872">
    <property type="term" value="F:metal ion binding"/>
    <property type="evidence" value="ECO:0007669"/>
    <property type="project" value="UniProtKB-KW"/>
</dbReference>
<evidence type="ECO:0000256" key="8">
    <source>
        <dbReference type="ARBA" id="ARBA00023163"/>
    </source>
</evidence>
<evidence type="ECO:0000256" key="2">
    <source>
        <dbReference type="ARBA" id="ARBA00022723"/>
    </source>
</evidence>
<keyword evidence="7" id="KW-0010">Activator</keyword>
<dbReference type="EMBL" id="CP029210">
    <property type="protein sequence ID" value="AWI53436.1"/>
    <property type="molecule type" value="Genomic_DNA"/>
</dbReference>
<evidence type="ECO:0008006" key="11">
    <source>
        <dbReference type="Google" id="ProtNLM"/>
    </source>
</evidence>
<organism evidence="9 10">
    <name type="scientific">Aquabacterium olei</name>
    <dbReference type="NCBI Taxonomy" id="1296669"/>
    <lineage>
        <taxon>Bacteria</taxon>
        <taxon>Pseudomonadati</taxon>
        <taxon>Pseudomonadota</taxon>
        <taxon>Betaproteobacteria</taxon>
        <taxon>Burkholderiales</taxon>
        <taxon>Aquabacterium</taxon>
    </lineage>
</organism>
<dbReference type="InterPro" id="IPR007944">
    <property type="entry name" value="FlhC"/>
</dbReference>
<dbReference type="KEGG" id="aon:DEH84_08320"/>
<sequence>MMSTRADRQLCAIRLAQDCAQLGARVRTIHHLTGLNPRDVQRLFFNDPQAIPRGRPPNSLEWYHGANLIARAESSIFMSMYRRLRNTGFGAAETLVSAYRGYQAVCQCPHRISFDRAFDLASHTDGIWLTSTPVFEVLACPTCGSDVLMAIGTVVHLGDNCPFCKLVQRYSCDPRLQASFPKNGMATAPATTP</sequence>
<name>A0A2U8FT64_9BURK</name>
<evidence type="ECO:0000256" key="5">
    <source>
        <dbReference type="ARBA" id="ARBA00023015"/>
    </source>
</evidence>
<evidence type="ECO:0000256" key="3">
    <source>
        <dbReference type="ARBA" id="ARBA00022795"/>
    </source>
</evidence>
<evidence type="ECO:0000256" key="6">
    <source>
        <dbReference type="ARBA" id="ARBA00023125"/>
    </source>
</evidence>
<keyword evidence="10" id="KW-1185">Reference proteome</keyword>
<protein>
    <recommendedName>
        <fullName evidence="11">Flagellar transcriptional regulator FlhC</fullName>
    </recommendedName>
</protein>
<reference evidence="9 10" key="1">
    <citation type="submission" date="2018-05" db="EMBL/GenBank/DDBJ databases">
        <title>complete genome sequence of Aquabacterium olei NBRC 110486.</title>
        <authorList>
            <person name="Tang B."/>
            <person name="Chang J."/>
            <person name="Zhang L."/>
            <person name="Yang H."/>
        </authorList>
    </citation>
    <scope>NUCLEOTIDE SEQUENCE [LARGE SCALE GENOMIC DNA]</scope>
    <source>
        <strain evidence="9 10">NBRC 110486</strain>
    </source>
</reference>
<dbReference type="GO" id="GO:1902208">
    <property type="term" value="P:regulation of bacterial-type flagellum assembly"/>
    <property type="evidence" value="ECO:0007669"/>
    <property type="project" value="InterPro"/>
</dbReference>
<dbReference type="GO" id="GO:0044781">
    <property type="term" value="P:bacterial-type flagellum organization"/>
    <property type="evidence" value="ECO:0007669"/>
    <property type="project" value="UniProtKB-KW"/>
</dbReference>
<keyword evidence="2" id="KW-0479">Metal-binding</keyword>
<proteinExistence type="predicted"/>
<evidence type="ECO:0000256" key="4">
    <source>
        <dbReference type="ARBA" id="ARBA00022833"/>
    </source>
</evidence>
<dbReference type="OrthoDB" id="8525736at2"/>
<dbReference type="Pfam" id="PF05280">
    <property type="entry name" value="FlhC"/>
    <property type="match status" value="1"/>
</dbReference>
<keyword evidence="5" id="KW-0805">Transcription regulation</keyword>
<evidence type="ECO:0000256" key="7">
    <source>
        <dbReference type="ARBA" id="ARBA00023159"/>
    </source>
</evidence>
<keyword evidence="8" id="KW-0804">Transcription</keyword>
<gene>
    <name evidence="9" type="ORF">DEH84_08320</name>
</gene>
<accession>A0A2U8FT64</accession>
<evidence type="ECO:0000256" key="1">
    <source>
        <dbReference type="ARBA" id="ARBA00022490"/>
    </source>
</evidence>
<dbReference type="GO" id="GO:0003677">
    <property type="term" value="F:DNA binding"/>
    <property type="evidence" value="ECO:0007669"/>
    <property type="project" value="UniProtKB-KW"/>
</dbReference>
<dbReference type="Proteomes" id="UP000244892">
    <property type="component" value="Chromosome"/>
</dbReference>
<keyword evidence="4" id="KW-0862">Zinc</keyword>
<keyword evidence="6" id="KW-0238">DNA-binding</keyword>
<keyword evidence="3" id="KW-1005">Bacterial flagellum biogenesis</keyword>
<dbReference type="SUPFAM" id="SSF160930">
    <property type="entry name" value="FlhC-like"/>
    <property type="match status" value="1"/>
</dbReference>
<keyword evidence="1" id="KW-0963">Cytoplasm</keyword>
<dbReference type="RefSeq" id="WP_109036425.1">
    <property type="nucleotide sequence ID" value="NZ_CP029210.1"/>
</dbReference>
<dbReference type="AlphaFoldDB" id="A0A2U8FT64"/>
<evidence type="ECO:0000313" key="9">
    <source>
        <dbReference type="EMBL" id="AWI53436.1"/>
    </source>
</evidence>
<dbReference type="GO" id="GO:0045893">
    <property type="term" value="P:positive regulation of DNA-templated transcription"/>
    <property type="evidence" value="ECO:0007669"/>
    <property type="project" value="InterPro"/>
</dbReference>